<dbReference type="Proteomes" id="UP001165269">
    <property type="component" value="Unassembled WGS sequence"/>
</dbReference>
<proteinExistence type="predicted"/>
<comment type="caution">
    <text evidence="1">The sequence shown here is derived from an EMBL/GenBank/DDBJ whole genome shotgun (WGS) entry which is preliminary data.</text>
</comment>
<protein>
    <submittedName>
        <fullName evidence="1">Uncharacterized protein</fullName>
    </submittedName>
</protein>
<dbReference type="RefSeq" id="WP_242775007.1">
    <property type="nucleotide sequence ID" value="NZ_JALDAY010000015.1"/>
</dbReference>
<reference evidence="1" key="1">
    <citation type="submission" date="2022-03" db="EMBL/GenBank/DDBJ databases">
        <title>Streptomyces 7R015 and 7R016 isolated from Barleria lupulina in Thailand.</title>
        <authorList>
            <person name="Kanchanasin P."/>
            <person name="Phongsopitanun W."/>
            <person name="Tanasupawat S."/>
        </authorList>
    </citation>
    <scope>NUCLEOTIDE SEQUENCE</scope>
    <source>
        <strain evidence="1">7R015</strain>
    </source>
</reference>
<sequence length="148" mass="15794">MDPELGMLVGTGATTMVGLMVTDTWEQAKLRLLRLFAREGADATAIDSELNASRATLTAAAGTPDEEDLTSDVTATLRLRLRRLLEQHPEAAEELRLLVEEFAPKAPSGETGGVINSITGGRQYGPVFQGRSFSNLTIHSSGTPAPDQ</sequence>
<keyword evidence="2" id="KW-1185">Reference proteome</keyword>
<organism evidence="1 2">
    <name type="scientific">Streptomyces cylindrosporus</name>
    <dbReference type="NCBI Taxonomy" id="2927583"/>
    <lineage>
        <taxon>Bacteria</taxon>
        <taxon>Bacillati</taxon>
        <taxon>Actinomycetota</taxon>
        <taxon>Actinomycetes</taxon>
        <taxon>Kitasatosporales</taxon>
        <taxon>Streptomycetaceae</taxon>
        <taxon>Streptomyces</taxon>
    </lineage>
</organism>
<gene>
    <name evidence="1" type="ORF">MQP27_40565</name>
</gene>
<accession>A0ABS9YJM7</accession>
<evidence type="ECO:0000313" key="1">
    <source>
        <dbReference type="EMBL" id="MCI3277380.1"/>
    </source>
</evidence>
<evidence type="ECO:0000313" key="2">
    <source>
        <dbReference type="Proteomes" id="UP001165269"/>
    </source>
</evidence>
<dbReference type="EMBL" id="JALDAY010000015">
    <property type="protein sequence ID" value="MCI3277380.1"/>
    <property type="molecule type" value="Genomic_DNA"/>
</dbReference>
<name>A0ABS9YJM7_9ACTN</name>